<feature type="compositionally biased region" description="Basic residues" evidence="14">
    <location>
        <begin position="73"/>
        <end position="88"/>
    </location>
</feature>
<keyword evidence="6" id="KW-0963">Cytoplasm</keyword>
<dbReference type="Proteomes" id="UP000440578">
    <property type="component" value="Unassembled WGS sequence"/>
</dbReference>
<evidence type="ECO:0000256" key="6">
    <source>
        <dbReference type="ARBA" id="ARBA00022490"/>
    </source>
</evidence>
<organism evidence="16 17">
    <name type="scientific">Amphibalanus amphitrite</name>
    <name type="common">Striped barnacle</name>
    <name type="synonym">Balanus amphitrite</name>
    <dbReference type="NCBI Taxonomy" id="1232801"/>
    <lineage>
        <taxon>Eukaryota</taxon>
        <taxon>Metazoa</taxon>
        <taxon>Ecdysozoa</taxon>
        <taxon>Arthropoda</taxon>
        <taxon>Crustacea</taxon>
        <taxon>Multicrustacea</taxon>
        <taxon>Cirripedia</taxon>
        <taxon>Thoracica</taxon>
        <taxon>Thoracicalcarea</taxon>
        <taxon>Balanomorpha</taxon>
        <taxon>Balanoidea</taxon>
        <taxon>Balanidae</taxon>
        <taxon>Amphibalaninae</taxon>
        <taxon>Amphibalanus</taxon>
    </lineage>
</organism>
<name>A0A6A4WAI4_AMPAM</name>
<evidence type="ECO:0000313" key="17">
    <source>
        <dbReference type="Proteomes" id="UP000440578"/>
    </source>
</evidence>
<proteinExistence type="inferred from homology"/>
<evidence type="ECO:0000256" key="5">
    <source>
        <dbReference type="ARBA" id="ARBA00019863"/>
    </source>
</evidence>
<evidence type="ECO:0000256" key="4">
    <source>
        <dbReference type="ARBA" id="ARBA00008233"/>
    </source>
</evidence>
<reference evidence="16 17" key="1">
    <citation type="submission" date="2019-07" db="EMBL/GenBank/DDBJ databases">
        <title>Draft genome assembly of a fouling barnacle, Amphibalanus amphitrite (Darwin, 1854): The first reference genome for Thecostraca.</title>
        <authorList>
            <person name="Kim W."/>
        </authorList>
    </citation>
    <scope>NUCLEOTIDE SEQUENCE [LARGE SCALE GENOMIC DNA]</scope>
    <source>
        <strain evidence="16">SNU_AA5</strain>
        <tissue evidence="16">Soma without cirri and trophi</tissue>
    </source>
</reference>
<feature type="compositionally biased region" description="Low complexity" evidence="14">
    <location>
        <begin position="478"/>
        <end position="491"/>
    </location>
</feature>
<evidence type="ECO:0000256" key="9">
    <source>
        <dbReference type="ARBA" id="ARBA00023121"/>
    </source>
</evidence>
<feature type="region of interest" description="Disordered" evidence="14">
    <location>
        <begin position="64"/>
        <end position="95"/>
    </location>
</feature>
<feature type="domain" description="Mitochondria-eating protein C-terminal" evidence="15">
    <location>
        <begin position="627"/>
        <end position="834"/>
    </location>
</feature>
<feature type="compositionally biased region" description="Pro residues" evidence="14">
    <location>
        <begin position="694"/>
        <end position="708"/>
    </location>
</feature>
<comment type="caution">
    <text evidence="16">The sequence shown here is derived from an EMBL/GenBank/DDBJ whole genome shotgun (WGS) entry which is preliminary data.</text>
</comment>
<dbReference type="GO" id="GO:0035695">
    <property type="term" value="P:mitophagy by internal vacuole formation"/>
    <property type="evidence" value="ECO:0007669"/>
    <property type="project" value="TreeGrafter"/>
</dbReference>
<evidence type="ECO:0000259" key="15">
    <source>
        <dbReference type="Pfam" id="PF16026"/>
    </source>
</evidence>
<comment type="similarity">
    <text evidence="4">Belongs to the MIEAP family.</text>
</comment>
<keyword evidence="11" id="KW-0472">Membrane</keyword>
<dbReference type="PANTHER" id="PTHR21771">
    <property type="entry name" value="MITOCHONDRIA-EATING PROTEIN-RELATED"/>
    <property type="match status" value="1"/>
</dbReference>
<feature type="region of interest" description="Disordered" evidence="14">
    <location>
        <begin position="594"/>
        <end position="615"/>
    </location>
</feature>
<feature type="coiled-coil region" evidence="13">
    <location>
        <begin position="564"/>
        <end position="591"/>
    </location>
</feature>
<gene>
    <name evidence="16" type="primary">SPATA18</name>
    <name evidence="16" type="ORF">FJT64_025665</name>
</gene>
<dbReference type="Pfam" id="PF16026">
    <property type="entry name" value="MIEAP"/>
    <property type="match status" value="1"/>
</dbReference>
<dbReference type="AlphaFoldDB" id="A0A6A4WAI4"/>
<protein>
    <recommendedName>
        <fullName evidence="5">Mitochondria-eating protein</fullName>
    </recommendedName>
    <alternativeName>
        <fullName evidence="12">Spermatogenesis-associated protein 18</fullName>
    </alternativeName>
</protein>
<dbReference type="EMBL" id="VIIS01001078">
    <property type="protein sequence ID" value="KAF0302249.1"/>
    <property type="molecule type" value="Genomic_DNA"/>
</dbReference>
<evidence type="ECO:0000256" key="2">
    <source>
        <dbReference type="ARBA" id="ARBA00004305"/>
    </source>
</evidence>
<evidence type="ECO:0000256" key="10">
    <source>
        <dbReference type="ARBA" id="ARBA00023128"/>
    </source>
</evidence>
<dbReference type="GO" id="GO:0035694">
    <property type="term" value="P:mitochondrial protein catabolic process"/>
    <property type="evidence" value="ECO:0007669"/>
    <property type="project" value="InterPro"/>
</dbReference>
<keyword evidence="9" id="KW-0446">Lipid-binding</keyword>
<evidence type="ECO:0000256" key="13">
    <source>
        <dbReference type="SAM" id="Coils"/>
    </source>
</evidence>
<dbReference type="InterPro" id="IPR031981">
    <property type="entry name" value="MIEAP_C"/>
</dbReference>
<evidence type="ECO:0000256" key="7">
    <source>
        <dbReference type="ARBA" id="ARBA00022787"/>
    </source>
</evidence>
<dbReference type="PANTHER" id="PTHR21771:SF1">
    <property type="entry name" value="MITOCHONDRIA-EATING PROTEIN"/>
    <property type="match status" value="1"/>
</dbReference>
<feature type="region of interest" description="Disordered" evidence="14">
    <location>
        <begin position="693"/>
        <end position="718"/>
    </location>
</feature>
<feature type="compositionally biased region" description="Basic and acidic residues" evidence="14">
    <location>
        <begin position="594"/>
        <end position="607"/>
    </location>
</feature>
<sequence length="834" mass="93422">MFNPHSLNGDRLERYHDLHLRGKYPLGARASLPMDLSAMKTSTWTYKPAMPLQTMVPHHQPAPEKQMRFRPEKAHRRPVQRLQWRKSKWQGDADEPSSYLDLNRISSMTIADVSPKFAVKRILQMYENQQYREAANFVNRLSHGTFKVILTDLPVDVFIESMPDSLPILEALYAKVFLSDGLNFSVKTLKPDAVVMQMVKFFAQQEDSLTGNIKWEQCGPFIASCKKLLKVIVHTDPKIKKMLVGRRKALDKAIEGMGHHGMVGTSDGSLMNLHDALKLEFKKVVTSYKAALEKLEELSLSTSSKQTISRSISHGPAPIQVSHQRQLSITQQEIQERLIKNKTILNVVEPILGNHSLDVFLGILQRRIDHDKDCLFHFTQLKKEVKDMQDATVVVPILMRYGNGIDQVLKLMRDVSGDQEESDGSDISGYHSDSDSAIMTSGNSPYVSKSARYNFLYRSVRATPAQFRGGIPAFSAASSASGASLPTSSPAVSDTASVGDKSTGDDTSPQLETKASRPRKRKEVEKRASNSSADSLVSEPETACSKGHVLPLPGDPSTLRRREISQLCRQVESLQGEVRSAQLTISRCNERERQLKHKLSEHQRSEPQHQPLSRTENVTCIDIDNRSAGLIRRFGALYSHGRAEAMAALDALPELRNSEELKSKLLFSVVVLAFRSVTSGQQAVREVVRRQLQIPPPPPASHPQPPGRGDPTASERSNQLERTITTFLQQTVDTYDLSNNVEEVCSQIWATLYDYPSLRTTEGLLSYVKESVRLAWGLINQTPPCRIEYEVRQFSSDLHVRHQASDASQSVVQTYVWPALMEEALCVQKAVVIT</sequence>
<evidence type="ECO:0000256" key="8">
    <source>
        <dbReference type="ARBA" id="ARBA00023054"/>
    </source>
</evidence>
<dbReference type="OrthoDB" id="10687576at2759"/>
<feature type="region of interest" description="Disordered" evidence="14">
    <location>
        <begin position="416"/>
        <end position="443"/>
    </location>
</feature>
<keyword evidence="10" id="KW-0496">Mitochondrion</keyword>
<comment type="subcellular location">
    <subcellularLocation>
        <location evidence="3">Cytoplasm</location>
    </subcellularLocation>
    <subcellularLocation>
        <location evidence="2">Mitochondrion matrix</location>
    </subcellularLocation>
    <subcellularLocation>
        <location evidence="1">Mitochondrion outer membrane</location>
    </subcellularLocation>
</comment>
<evidence type="ECO:0000256" key="11">
    <source>
        <dbReference type="ARBA" id="ARBA00023136"/>
    </source>
</evidence>
<feature type="region of interest" description="Disordered" evidence="14">
    <location>
        <begin position="478"/>
        <end position="557"/>
    </location>
</feature>
<keyword evidence="8 13" id="KW-0175">Coiled coil</keyword>
<evidence type="ECO:0000256" key="14">
    <source>
        <dbReference type="SAM" id="MobiDB-lite"/>
    </source>
</evidence>
<keyword evidence="7" id="KW-1000">Mitochondrion outer membrane</keyword>
<evidence type="ECO:0000256" key="1">
    <source>
        <dbReference type="ARBA" id="ARBA00004294"/>
    </source>
</evidence>
<evidence type="ECO:0000313" key="16">
    <source>
        <dbReference type="EMBL" id="KAF0302249.1"/>
    </source>
</evidence>
<evidence type="ECO:0000256" key="3">
    <source>
        <dbReference type="ARBA" id="ARBA00004496"/>
    </source>
</evidence>
<accession>A0A6A4WAI4</accession>
<dbReference type="GO" id="GO:0005741">
    <property type="term" value="C:mitochondrial outer membrane"/>
    <property type="evidence" value="ECO:0007669"/>
    <property type="project" value="UniProtKB-SubCell"/>
</dbReference>
<dbReference type="GO" id="GO:0005759">
    <property type="term" value="C:mitochondrial matrix"/>
    <property type="evidence" value="ECO:0007669"/>
    <property type="project" value="UniProtKB-SubCell"/>
</dbReference>
<evidence type="ECO:0000256" key="12">
    <source>
        <dbReference type="ARBA" id="ARBA00032687"/>
    </source>
</evidence>
<dbReference type="GO" id="GO:0008289">
    <property type="term" value="F:lipid binding"/>
    <property type="evidence" value="ECO:0007669"/>
    <property type="project" value="UniProtKB-KW"/>
</dbReference>
<keyword evidence="17" id="KW-1185">Reference proteome</keyword>
<dbReference type="InterPro" id="IPR026169">
    <property type="entry name" value="MIEAP"/>
</dbReference>